<evidence type="ECO:0000313" key="2">
    <source>
        <dbReference type="EMBL" id="KAG5165760.1"/>
    </source>
</evidence>
<reference evidence="2" key="1">
    <citation type="submission" date="2021-02" db="EMBL/GenBank/DDBJ databases">
        <title>Psilocybe cubensis genome.</title>
        <authorList>
            <person name="Mckernan K.J."/>
            <person name="Crawford S."/>
            <person name="Trippe A."/>
            <person name="Kane L.T."/>
            <person name="Mclaughlin S."/>
        </authorList>
    </citation>
    <scope>NUCLEOTIDE SEQUENCE [LARGE SCALE GENOMIC DNA]</scope>
    <source>
        <strain evidence="2">MGC-MH-2018</strain>
    </source>
</reference>
<feature type="compositionally biased region" description="Polar residues" evidence="1">
    <location>
        <begin position="201"/>
        <end position="212"/>
    </location>
</feature>
<gene>
    <name evidence="2" type="ORF">JR316_009345</name>
</gene>
<feature type="region of interest" description="Disordered" evidence="1">
    <location>
        <begin position="168"/>
        <end position="212"/>
    </location>
</feature>
<sequence>MHCADLLATFFGYKMSAQMPVNSTGSSNSTAACQWENPRNAHLSMCMNMQKDSPRSSVRKKVYFGYKNLHKALDASPKIDVTAFELKQCKSRGKVVEISAALRRRLSLLSRYAYITFLALIPCMEVSDRIDLKDYGHEKYRTILEDQLSETQFLFKVAEQRAYELHHASMNATGRQDDETSDTESENCDHLDDDPDPRKSSPISSLSQNSTLQDEMDPIKAILAEKCNNIREQIWIQLARSCAPVQSRFYVERLEVIWACVRRAVCSDPKLMLLSRKYKSAINMLKDTTLELLTVTKIWTAINNLCAEDVRAAIDDVLHPVRTTGEYVVVFKARVHKDLSHASLPFHGWGHMAAFFPCYSNIRRTCESVDDIVELTRYALLCNVPIARESNLFKYPHEGIMNLLLCGFIPDSYARLEPNPSRGEGNTIGLKDMELLNYDWKPFVSVEMSLTDPKVNDFVNACFRRSDLVVSFRKGSANKEFCSKPLYGQTANIVKDSFEVKSLPDPCQPTHNLAFQNATPSVTPPKRIFDCFQLTITPEKRGEIKDFLTEIVHLWHKIYGVDNLTGLIRTVASPYIINQEMEFSDDSNLIPSVEPATDVSFKALWGRLPTVKEIENCVNIGRV</sequence>
<dbReference type="AlphaFoldDB" id="A0A8H7XQ63"/>
<evidence type="ECO:0000256" key="1">
    <source>
        <dbReference type="SAM" id="MobiDB-lite"/>
    </source>
</evidence>
<proteinExistence type="predicted"/>
<dbReference type="EMBL" id="JAFIQS010000009">
    <property type="protein sequence ID" value="KAG5165760.1"/>
    <property type="molecule type" value="Genomic_DNA"/>
</dbReference>
<protein>
    <submittedName>
        <fullName evidence="2">Uncharacterized protein</fullName>
    </submittedName>
</protein>
<organism evidence="2">
    <name type="scientific">Psilocybe cubensis</name>
    <name type="common">Psychedelic mushroom</name>
    <name type="synonym">Stropharia cubensis</name>
    <dbReference type="NCBI Taxonomy" id="181762"/>
    <lineage>
        <taxon>Eukaryota</taxon>
        <taxon>Fungi</taxon>
        <taxon>Dikarya</taxon>
        <taxon>Basidiomycota</taxon>
        <taxon>Agaricomycotina</taxon>
        <taxon>Agaricomycetes</taxon>
        <taxon>Agaricomycetidae</taxon>
        <taxon>Agaricales</taxon>
        <taxon>Agaricineae</taxon>
        <taxon>Strophariaceae</taxon>
        <taxon>Psilocybe</taxon>
    </lineage>
</organism>
<comment type="caution">
    <text evidence="2">The sequence shown here is derived from an EMBL/GenBank/DDBJ whole genome shotgun (WGS) entry which is preliminary data.</text>
</comment>
<feature type="compositionally biased region" description="Acidic residues" evidence="1">
    <location>
        <begin position="179"/>
        <end position="195"/>
    </location>
</feature>
<accession>A0A8H7XQ63</accession>
<name>A0A8H7XQ63_PSICU</name>